<dbReference type="PROSITE" id="PS50262">
    <property type="entry name" value="G_PROTEIN_RECEP_F1_2"/>
    <property type="match status" value="1"/>
</dbReference>
<evidence type="ECO:0000313" key="8">
    <source>
        <dbReference type="Proteomes" id="UP000663828"/>
    </source>
</evidence>
<comment type="subcellular location">
    <subcellularLocation>
        <location evidence="1">Membrane</location>
    </subcellularLocation>
</comment>
<proteinExistence type="predicted"/>
<feature type="transmembrane region" description="Helical" evidence="5">
    <location>
        <begin position="6"/>
        <end position="32"/>
    </location>
</feature>
<evidence type="ECO:0000256" key="4">
    <source>
        <dbReference type="ARBA" id="ARBA00023136"/>
    </source>
</evidence>
<accession>A0A816CQ18</accession>
<dbReference type="InterPro" id="IPR017452">
    <property type="entry name" value="GPCR_Rhodpsn_7TM"/>
</dbReference>
<protein>
    <recommendedName>
        <fullName evidence="6">G-protein coupled receptors family 1 profile domain-containing protein</fullName>
    </recommendedName>
</protein>
<reference evidence="7" key="1">
    <citation type="submission" date="2021-02" db="EMBL/GenBank/DDBJ databases">
        <authorList>
            <person name="Nowell W R."/>
        </authorList>
    </citation>
    <scope>NUCLEOTIDE SEQUENCE</scope>
</reference>
<feature type="transmembrane region" description="Helical" evidence="5">
    <location>
        <begin position="258"/>
        <end position="278"/>
    </location>
</feature>
<dbReference type="AlphaFoldDB" id="A0A816CQ18"/>
<feature type="transmembrane region" description="Helical" evidence="5">
    <location>
        <begin position="44"/>
        <end position="62"/>
    </location>
</feature>
<evidence type="ECO:0000313" key="7">
    <source>
        <dbReference type="EMBL" id="CAF1624870.1"/>
    </source>
</evidence>
<sequence length="322" mass="37987">MTISPFFRLCLYLSLLIPSLFCSLFTLYYYLFDRILRKTLSNHVLILITTYSLIYNLTDIVWLIDFYRNGYTLSSSRTFCLIWTYIDFSVFVSVSYLVAWASIERHLLIFHQNIISTKIKTIIFHYIPMFGFGFYPSIYYLIIFVFIPCPLSVNIQKTRCGLTNCGYGNGLTTLWDGIFNNMIPVFSIIIFSFLLIIRVWYQKYRMRQRFQWKKYRKMTIQLLSISLIYLIFLFPPTILLCLYSSGLSYYVGADFYSASLYLSYVITLLLPIVSTFSLPEVRTKFFKLTQLSQPFKRSIVPQTITVQPVPFSRTIPNRTTRT</sequence>
<gene>
    <name evidence="7" type="ORF">XAT740_LOCUS50763</name>
</gene>
<keyword evidence="8" id="KW-1185">Reference proteome</keyword>
<name>A0A816CQ18_ADIRI</name>
<dbReference type="GO" id="GO:0016020">
    <property type="term" value="C:membrane"/>
    <property type="evidence" value="ECO:0007669"/>
    <property type="project" value="UniProtKB-SubCell"/>
</dbReference>
<dbReference type="EMBL" id="CAJNOR010007883">
    <property type="protein sequence ID" value="CAF1624870.1"/>
    <property type="molecule type" value="Genomic_DNA"/>
</dbReference>
<evidence type="ECO:0000256" key="3">
    <source>
        <dbReference type="ARBA" id="ARBA00022989"/>
    </source>
</evidence>
<feature type="transmembrane region" description="Helical" evidence="5">
    <location>
        <begin position="182"/>
        <end position="201"/>
    </location>
</feature>
<evidence type="ECO:0000256" key="5">
    <source>
        <dbReference type="SAM" id="Phobius"/>
    </source>
</evidence>
<dbReference type="Gene3D" id="1.20.1070.10">
    <property type="entry name" value="Rhodopsin 7-helix transmembrane proteins"/>
    <property type="match status" value="1"/>
</dbReference>
<evidence type="ECO:0000256" key="2">
    <source>
        <dbReference type="ARBA" id="ARBA00022692"/>
    </source>
</evidence>
<keyword evidence="3 5" id="KW-1133">Transmembrane helix</keyword>
<dbReference type="SUPFAM" id="SSF81321">
    <property type="entry name" value="Family A G protein-coupled receptor-like"/>
    <property type="match status" value="1"/>
</dbReference>
<feature type="transmembrane region" description="Helical" evidence="5">
    <location>
        <begin position="222"/>
        <end position="246"/>
    </location>
</feature>
<evidence type="ECO:0000259" key="6">
    <source>
        <dbReference type="PROSITE" id="PS50262"/>
    </source>
</evidence>
<evidence type="ECO:0000256" key="1">
    <source>
        <dbReference type="ARBA" id="ARBA00004370"/>
    </source>
</evidence>
<keyword evidence="4 5" id="KW-0472">Membrane</keyword>
<feature type="domain" description="G-protein coupled receptors family 1 profile" evidence="6">
    <location>
        <begin position="22"/>
        <end position="274"/>
    </location>
</feature>
<feature type="transmembrane region" description="Helical" evidence="5">
    <location>
        <begin position="123"/>
        <end position="147"/>
    </location>
</feature>
<feature type="transmembrane region" description="Helical" evidence="5">
    <location>
        <begin position="82"/>
        <end position="103"/>
    </location>
</feature>
<dbReference type="Proteomes" id="UP000663828">
    <property type="component" value="Unassembled WGS sequence"/>
</dbReference>
<comment type="caution">
    <text evidence="7">The sequence shown here is derived from an EMBL/GenBank/DDBJ whole genome shotgun (WGS) entry which is preliminary data.</text>
</comment>
<organism evidence="7 8">
    <name type="scientific">Adineta ricciae</name>
    <name type="common">Rotifer</name>
    <dbReference type="NCBI Taxonomy" id="249248"/>
    <lineage>
        <taxon>Eukaryota</taxon>
        <taxon>Metazoa</taxon>
        <taxon>Spiralia</taxon>
        <taxon>Gnathifera</taxon>
        <taxon>Rotifera</taxon>
        <taxon>Eurotatoria</taxon>
        <taxon>Bdelloidea</taxon>
        <taxon>Adinetida</taxon>
        <taxon>Adinetidae</taxon>
        <taxon>Adineta</taxon>
    </lineage>
</organism>
<keyword evidence="2 5" id="KW-0812">Transmembrane</keyword>